<dbReference type="GO" id="GO:0004631">
    <property type="term" value="F:phosphomevalonate kinase activity"/>
    <property type="evidence" value="ECO:0007669"/>
    <property type="project" value="UniProtKB-EC"/>
</dbReference>
<keyword evidence="4" id="KW-0547">Nucleotide-binding</keyword>
<dbReference type="PRINTS" id="PR00959">
    <property type="entry name" value="MEVGALKINASE"/>
</dbReference>
<dbReference type="Pfam" id="PF00288">
    <property type="entry name" value="GHMP_kinases_N"/>
    <property type="match status" value="1"/>
</dbReference>
<evidence type="ECO:0000256" key="6">
    <source>
        <dbReference type="ARBA" id="ARBA00022840"/>
    </source>
</evidence>
<dbReference type="InterPro" id="IPR005917">
    <property type="entry name" value="Pmev_kinase_bact"/>
</dbReference>
<keyword evidence="6" id="KW-0067">ATP-binding</keyword>
<dbReference type="EC" id="2.7.4.2" evidence="2"/>
<comment type="caution">
    <text evidence="9">The sequence shown here is derived from an EMBL/GenBank/DDBJ whole genome shotgun (WGS) entry which is preliminary data.</text>
</comment>
<dbReference type="InterPro" id="IPR036554">
    <property type="entry name" value="GHMP_kinase_C_sf"/>
</dbReference>
<dbReference type="Gene3D" id="3.30.230.10">
    <property type="match status" value="1"/>
</dbReference>
<evidence type="ECO:0000256" key="3">
    <source>
        <dbReference type="ARBA" id="ARBA00022679"/>
    </source>
</evidence>
<comment type="pathway">
    <text evidence="1">Isoprenoid biosynthesis; isopentenyl diphosphate biosynthesis via mevalonate pathway; isopentenyl diphosphate from (R)-mevalonate: step 2/3.</text>
</comment>
<reference evidence="9 10" key="1">
    <citation type="submission" date="2023-07" db="EMBL/GenBank/DDBJ databases">
        <title>Sequencing the genomes of 1000 actinobacteria strains.</title>
        <authorList>
            <person name="Klenk H.-P."/>
        </authorList>
    </citation>
    <scope>NUCLEOTIDE SEQUENCE [LARGE SCALE GENOMIC DNA]</scope>
    <source>
        <strain evidence="9 10">DSM 22966</strain>
    </source>
</reference>
<keyword evidence="3 9" id="KW-0808">Transferase</keyword>
<sequence length="363" mass="38300">MTQRLPFRVAAPGKLYVAGEYAVVTPGQQAILIAVDRYVSATVTPAQPAQTATPTEQVLAHDHGVAAAANRSFGTDYALAAWLVMDALRAERGIDPIPVDLHFDSTLRSDTGEKYGLGSSGAATMAVITAFNELYDLGLTVTEKLKLGILASIEISPRASGGDLAAGALGGWVYYQAPDRDHLARVLSDNVSVTEAMTGPAWLPMRARRIPTPSEVQVLIGWTGSPAATDHLVSQATTNGNGLDWDADFLRPSAANVNSLLLALAEEKFPLIHAGIRTARKLLARMAHDTTTLVETPALTTLIDTAERFAGTSAKTSGAGGGDCGIVLAEPWVNADDIYAAWRDHGIQPLPLSVTQLGAGRKE</sequence>
<dbReference type="Proteomes" id="UP001183794">
    <property type="component" value="Unassembled WGS sequence"/>
</dbReference>
<dbReference type="PANTHER" id="PTHR31814:SF2">
    <property type="entry name" value="PHOSPHOMEVALONATE KINASE"/>
    <property type="match status" value="1"/>
</dbReference>
<dbReference type="NCBIfam" id="TIGR01220">
    <property type="entry name" value="Pmev_kin_Gr_pos"/>
    <property type="match status" value="1"/>
</dbReference>
<dbReference type="InterPro" id="IPR006204">
    <property type="entry name" value="GHMP_kinase_N_dom"/>
</dbReference>
<proteinExistence type="predicted"/>
<dbReference type="Gene3D" id="3.30.70.890">
    <property type="entry name" value="GHMP kinase, C-terminal domain"/>
    <property type="match status" value="1"/>
</dbReference>
<dbReference type="InterPro" id="IPR013750">
    <property type="entry name" value="GHMP_kinase_C_dom"/>
</dbReference>
<feature type="domain" description="GHMP kinase C-terminal" evidence="8">
    <location>
        <begin position="277"/>
        <end position="347"/>
    </location>
</feature>
<evidence type="ECO:0000259" key="7">
    <source>
        <dbReference type="Pfam" id="PF00288"/>
    </source>
</evidence>
<dbReference type="Pfam" id="PF08544">
    <property type="entry name" value="GHMP_kinases_C"/>
    <property type="match status" value="1"/>
</dbReference>
<dbReference type="InterPro" id="IPR020568">
    <property type="entry name" value="Ribosomal_Su5_D2-typ_SF"/>
</dbReference>
<dbReference type="SUPFAM" id="SSF54211">
    <property type="entry name" value="Ribosomal protein S5 domain 2-like"/>
    <property type="match status" value="1"/>
</dbReference>
<dbReference type="InterPro" id="IPR035102">
    <property type="entry name" value="Phosphomevalonate_kinase"/>
</dbReference>
<accession>A0ABU2B083</accession>
<dbReference type="EMBL" id="JAVDYJ010000001">
    <property type="protein sequence ID" value="MDR7346203.1"/>
    <property type="molecule type" value="Genomic_DNA"/>
</dbReference>
<name>A0ABU2B083_9MICC</name>
<dbReference type="SUPFAM" id="SSF55060">
    <property type="entry name" value="GHMP Kinase, C-terminal domain"/>
    <property type="match status" value="1"/>
</dbReference>
<dbReference type="RefSeq" id="WP_310170862.1">
    <property type="nucleotide sequence ID" value="NZ_BAABHE010000002.1"/>
</dbReference>
<evidence type="ECO:0000256" key="1">
    <source>
        <dbReference type="ARBA" id="ARBA00005017"/>
    </source>
</evidence>
<organism evidence="9 10">
    <name type="scientific">Enteractinococcus fodinae</name>
    <dbReference type="NCBI Taxonomy" id="684663"/>
    <lineage>
        <taxon>Bacteria</taxon>
        <taxon>Bacillati</taxon>
        <taxon>Actinomycetota</taxon>
        <taxon>Actinomycetes</taxon>
        <taxon>Micrococcales</taxon>
        <taxon>Micrococcaceae</taxon>
    </lineage>
</organism>
<evidence type="ECO:0000313" key="10">
    <source>
        <dbReference type="Proteomes" id="UP001183794"/>
    </source>
</evidence>
<evidence type="ECO:0000259" key="8">
    <source>
        <dbReference type="Pfam" id="PF08544"/>
    </source>
</evidence>
<evidence type="ECO:0000256" key="4">
    <source>
        <dbReference type="ARBA" id="ARBA00022741"/>
    </source>
</evidence>
<keyword evidence="5 9" id="KW-0418">Kinase</keyword>
<protein>
    <recommendedName>
        <fullName evidence="2">phosphomevalonate kinase</fullName>
        <ecNumber evidence="2">2.7.4.2</ecNumber>
    </recommendedName>
</protein>
<feature type="domain" description="GHMP kinase N-terminal" evidence="7">
    <location>
        <begin position="84"/>
        <end position="171"/>
    </location>
</feature>
<keyword evidence="10" id="KW-1185">Reference proteome</keyword>
<gene>
    <name evidence="9" type="ORF">J2S62_000460</name>
</gene>
<evidence type="ECO:0000256" key="5">
    <source>
        <dbReference type="ARBA" id="ARBA00022777"/>
    </source>
</evidence>
<evidence type="ECO:0000313" key="9">
    <source>
        <dbReference type="EMBL" id="MDR7346203.1"/>
    </source>
</evidence>
<dbReference type="InterPro" id="IPR014721">
    <property type="entry name" value="Ribsml_uS5_D2-typ_fold_subgr"/>
</dbReference>
<dbReference type="PANTHER" id="PTHR31814">
    <property type="match status" value="1"/>
</dbReference>
<evidence type="ECO:0000256" key="2">
    <source>
        <dbReference type="ARBA" id="ARBA00012958"/>
    </source>
</evidence>